<evidence type="ECO:0000313" key="2">
    <source>
        <dbReference type="Proteomes" id="UP001344632"/>
    </source>
</evidence>
<evidence type="ECO:0000313" key="1">
    <source>
        <dbReference type="EMBL" id="MEC0241252.1"/>
    </source>
</evidence>
<comment type="caution">
    <text evidence="1">The sequence shown here is derived from an EMBL/GenBank/DDBJ whole genome shotgun (WGS) entry which is preliminary data.</text>
</comment>
<accession>A0ABU6GSU9</accession>
<gene>
    <name evidence="1" type="ORF">P4H66_15475</name>
</gene>
<dbReference type="RefSeq" id="WP_326088959.1">
    <property type="nucleotide sequence ID" value="NZ_JARLKZ010000008.1"/>
</dbReference>
<protein>
    <submittedName>
        <fullName evidence="1">Uncharacterized protein</fullName>
    </submittedName>
</protein>
<dbReference type="InterPro" id="IPR027417">
    <property type="entry name" value="P-loop_NTPase"/>
</dbReference>
<dbReference type="Proteomes" id="UP001344632">
    <property type="component" value="Unassembled WGS sequence"/>
</dbReference>
<name>A0ABU6GSU9_9BACL</name>
<sequence length="74" mass="8007">MIVHVIAASHVKESKKVASEQSLKNEVFRETIPGFADRVAVMKDGAIQELGDTGTIISTPTSEYTKALLRAASY</sequence>
<dbReference type="Gene3D" id="3.40.50.300">
    <property type="entry name" value="P-loop containing nucleotide triphosphate hydrolases"/>
    <property type="match status" value="1"/>
</dbReference>
<keyword evidence="2" id="KW-1185">Reference proteome</keyword>
<dbReference type="EMBL" id="JARLKZ010000008">
    <property type="protein sequence ID" value="MEC0241252.1"/>
    <property type="molecule type" value="Genomic_DNA"/>
</dbReference>
<reference evidence="1 2" key="1">
    <citation type="submission" date="2023-03" db="EMBL/GenBank/DDBJ databases">
        <title>Bacillus Genome Sequencing.</title>
        <authorList>
            <person name="Dunlap C."/>
        </authorList>
    </citation>
    <scope>NUCLEOTIDE SEQUENCE [LARGE SCALE GENOMIC DNA]</scope>
    <source>
        <strain evidence="1 2">BD-525</strain>
    </source>
</reference>
<proteinExistence type="predicted"/>
<organism evidence="1 2">
    <name type="scientific">Paenibacillus dokdonensis</name>
    <dbReference type="NCBI Taxonomy" id="2567944"/>
    <lineage>
        <taxon>Bacteria</taxon>
        <taxon>Bacillati</taxon>
        <taxon>Bacillota</taxon>
        <taxon>Bacilli</taxon>
        <taxon>Bacillales</taxon>
        <taxon>Paenibacillaceae</taxon>
        <taxon>Paenibacillus</taxon>
    </lineage>
</organism>